<organism evidence="1 2">
    <name type="scientific">Nesidiocoris tenuis</name>
    <dbReference type="NCBI Taxonomy" id="355587"/>
    <lineage>
        <taxon>Eukaryota</taxon>
        <taxon>Metazoa</taxon>
        <taxon>Ecdysozoa</taxon>
        <taxon>Arthropoda</taxon>
        <taxon>Hexapoda</taxon>
        <taxon>Insecta</taxon>
        <taxon>Pterygota</taxon>
        <taxon>Neoptera</taxon>
        <taxon>Paraneoptera</taxon>
        <taxon>Hemiptera</taxon>
        <taxon>Heteroptera</taxon>
        <taxon>Panheteroptera</taxon>
        <taxon>Cimicomorpha</taxon>
        <taxon>Miridae</taxon>
        <taxon>Dicyphina</taxon>
        <taxon>Nesidiocoris</taxon>
    </lineage>
</organism>
<gene>
    <name evidence="1" type="ORF">NTJ_04116</name>
</gene>
<proteinExistence type="predicted"/>
<accession>A0ABN7AH00</accession>
<sequence>MFPPPPRLVSITAAGKLPGRADVPPSRALPPQVVISEENVLGRVPRNNNFGAIYVRRGGRVPGGVPGYRLITAAELGPARGRVPSPIIATIIRCCTRDP</sequence>
<dbReference type="EMBL" id="AP028910">
    <property type="protein sequence ID" value="BES91308.1"/>
    <property type="molecule type" value="Genomic_DNA"/>
</dbReference>
<protein>
    <submittedName>
        <fullName evidence="1">Uncharacterized protein</fullName>
    </submittedName>
</protein>
<evidence type="ECO:0000313" key="1">
    <source>
        <dbReference type="EMBL" id="BES91308.1"/>
    </source>
</evidence>
<evidence type="ECO:0000313" key="2">
    <source>
        <dbReference type="Proteomes" id="UP001307889"/>
    </source>
</evidence>
<name>A0ABN7AH00_9HEMI</name>
<reference evidence="1 2" key="1">
    <citation type="submission" date="2023-09" db="EMBL/GenBank/DDBJ databases">
        <title>Nesidiocoris tenuis whole genome shotgun sequence.</title>
        <authorList>
            <person name="Shibata T."/>
            <person name="Shimoda M."/>
            <person name="Kobayashi T."/>
            <person name="Uehara T."/>
        </authorList>
    </citation>
    <scope>NUCLEOTIDE SEQUENCE [LARGE SCALE GENOMIC DNA]</scope>
    <source>
        <strain evidence="1 2">Japan</strain>
    </source>
</reference>
<dbReference type="Proteomes" id="UP001307889">
    <property type="component" value="Chromosome 2"/>
</dbReference>
<keyword evidence="2" id="KW-1185">Reference proteome</keyword>